<dbReference type="InterPro" id="IPR029063">
    <property type="entry name" value="SAM-dependent_MTases_sf"/>
</dbReference>
<evidence type="ECO:0000313" key="6">
    <source>
        <dbReference type="Proteomes" id="UP001596157"/>
    </source>
</evidence>
<dbReference type="PANTHER" id="PTHR43464:SF19">
    <property type="entry name" value="UBIQUINONE BIOSYNTHESIS O-METHYLTRANSFERASE, MITOCHONDRIAL"/>
    <property type="match status" value="1"/>
</dbReference>
<evidence type="ECO:0000256" key="2">
    <source>
        <dbReference type="ARBA" id="ARBA00022679"/>
    </source>
</evidence>
<dbReference type="PANTHER" id="PTHR43464">
    <property type="entry name" value="METHYLTRANSFERASE"/>
    <property type="match status" value="1"/>
</dbReference>
<keyword evidence="1 5" id="KW-0489">Methyltransferase</keyword>
<dbReference type="CDD" id="cd02440">
    <property type="entry name" value="AdoMet_MTases"/>
    <property type="match status" value="1"/>
</dbReference>
<keyword evidence="2 5" id="KW-0808">Transferase</keyword>
<evidence type="ECO:0000259" key="4">
    <source>
        <dbReference type="Pfam" id="PF13649"/>
    </source>
</evidence>
<evidence type="ECO:0000256" key="3">
    <source>
        <dbReference type="ARBA" id="ARBA00022691"/>
    </source>
</evidence>
<organism evidence="5 6">
    <name type="scientific">Actinokineospora guangxiensis</name>
    <dbReference type="NCBI Taxonomy" id="1490288"/>
    <lineage>
        <taxon>Bacteria</taxon>
        <taxon>Bacillati</taxon>
        <taxon>Actinomycetota</taxon>
        <taxon>Actinomycetes</taxon>
        <taxon>Pseudonocardiales</taxon>
        <taxon>Pseudonocardiaceae</taxon>
        <taxon>Actinokineospora</taxon>
    </lineage>
</organism>
<dbReference type="Pfam" id="PF13649">
    <property type="entry name" value="Methyltransf_25"/>
    <property type="match status" value="1"/>
</dbReference>
<name>A0ABW0ESG7_9PSEU</name>
<keyword evidence="3" id="KW-0949">S-adenosyl-L-methionine</keyword>
<keyword evidence="6" id="KW-1185">Reference proteome</keyword>
<protein>
    <submittedName>
        <fullName evidence="5">SAM-dependent methyltransferase</fullName>
        <ecNumber evidence="5">2.1.1.-</ecNumber>
    </submittedName>
</protein>
<dbReference type="EC" id="2.1.1.-" evidence="5"/>
<dbReference type="RefSeq" id="WP_378248992.1">
    <property type="nucleotide sequence ID" value="NZ_JBHSKF010000010.1"/>
</dbReference>
<comment type="caution">
    <text evidence="5">The sequence shown here is derived from an EMBL/GenBank/DDBJ whole genome shotgun (WGS) entry which is preliminary data.</text>
</comment>
<dbReference type="EMBL" id="JBHSKF010000010">
    <property type="protein sequence ID" value="MFC5289141.1"/>
    <property type="molecule type" value="Genomic_DNA"/>
</dbReference>
<dbReference type="Proteomes" id="UP001596157">
    <property type="component" value="Unassembled WGS sequence"/>
</dbReference>
<accession>A0ABW0ESG7</accession>
<dbReference type="GO" id="GO:0008168">
    <property type="term" value="F:methyltransferase activity"/>
    <property type="evidence" value="ECO:0007669"/>
    <property type="project" value="UniProtKB-KW"/>
</dbReference>
<proteinExistence type="predicted"/>
<reference evidence="6" key="1">
    <citation type="journal article" date="2019" name="Int. J. Syst. Evol. Microbiol.">
        <title>The Global Catalogue of Microorganisms (GCM) 10K type strain sequencing project: providing services to taxonomists for standard genome sequencing and annotation.</title>
        <authorList>
            <consortium name="The Broad Institute Genomics Platform"/>
            <consortium name="The Broad Institute Genome Sequencing Center for Infectious Disease"/>
            <person name="Wu L."/>
            <person name="Ma J."/>
        </authorList>
    </citation>
    <scope>NUCLEOTIDE SEQUENCE [LARGE SCALE GENOMIC DNA]</scope>
    <source>
        <strain evidence="6">CCUG 59778</strain>
    </source>
</reference>
<evidence type="ECO:0000256" key="1">
    <source>
        <dbReference type="ARBA" id="ARBA00022603"/>
    </source>
</evidence>
<dbReference type="Gene3D" id="3.40.50.150">
    <property type="entry name" value="Vaccinia Virus protein VP39"/>
    <property type="match status" value="1"/>
</dbReference>
<dbReference type="InterPro" id="IPR041698">
    <property type="entry name" value="Methyltransf_25"/>
</dbReference>
<sequence>MIDLDSLRLPTHPRSARYDPAWMVAGCMGPNPLWLLEDLLADLPLRTGDRVLDLGCGQGLTSVFLAREYGVQVFACDLWVKPSENLRRFTEAGVDDRVFPLHAEAHDLKFAKGFFDAAISVDSYQYYGTDALYLSYLAPFVRKGGYVGIAVPGLQQEIDAPPEWLLPYWESDFAVFHSADWWRSHWTRPGQVEVVSVTEAKGAVENWRTWSLACAEHSASEFVRKMSVETVGMLDADAGRTFAFPLLVARV</sequence>
<feature type="domain" description="Methyltransferase" evidence="4">
    <location>
        <begin position="51"/>
        <end position="145"/>
    </location>
</feature>
<dbReference type="GO" id="GO:0032259">
    <property type="term" value="P:methylation"/>
    <property type="evidence" value="ECO:0007669"/>
    <property type="project" value="UniProtKB-KW"/>
</dbReference>
<dbReference type="SUPFAM" id="SSF53335">
    <property type="entry name" value="S-adenosyl-L-methionine-dependent methyltransferases"/>
    <property type="match status" value="1"/>
</dbReference>
<evidence type="ECO:0000313" key="5">
    <source>
        <dbReference type="EMBL" id="MFC5289141.1"/>
    </source>
</evidence>
<gene>
    <name evidence="5" type="ORF">ACFPM7_18990</name>
</gene>